<dbReference type="Pfam" id="PF13508">
    <property type="entry name" value="Acetyltransf_7"/>
    <property type="match status" value="1"/>
</dbReference>
<dbReference type="Proteomes" id="UP001058271">
    <property type="component" value="Chromosome"/>
</dbReference>
<evidence type="ECO:0000313" key="3">
    <source>
        <dbReference type="Proteomes" id="UP001058271"/>
    </source>
</evidence>
<dbReference type="InterPro" id="IPR000182">
    <property type="entry name" value="GNAT_dom"/>
</dbReference>
<dbReference type="RefSeq" id="WP_260723243.1">
    <property type="nucleotide sequence ID" value="NZ_BAAABS010000017.1"/>
</dbReference>
<sequence length="173" mass="18392">MSTVEPADAGRFLILGPELAGVYAAVFTQAPWHEPPDMAVTFRDRLPDEAGRPGFRAAVARDRAGALVGFAYGYATASPFPTGRSYGKARTALGDDRADALCGTFEVLELAVHPAARGSGRGRRLLDAIVGDHPAWLVTAEHAPQATAFYERQGWRRAGASGGIVVYLRGPRA</sequence>
<gene>
    <name evidence="2" type="ORF">Drose_22115</name>
</gene>
<dbReference type="EMBL" id="CP073721">
    <property type="protein sequence ID" value="UWZ33958.1"/>
    <property type="molecule type" value="Genomic_DNA"/>
</dbReference>
<dbReference type="PROSITE" id="PS51186">
    <property type="entry name" value="GNAT"/>
    <property type="match status" value="1"/>
</dbReference>
<dbReference type="Gene3D" id="3.40.630.30">
    <property type="match status" value="1"/>
</dbReference>
<dbReference type="CDD" id="cd04301">
    <property type="entry name" value="NAT_SF"/>
    <property type="match status" value="1"/>
</dbReference>
<proteinExistence type="predicted"/>
<accession>A0ABY5YYL8</accession>
<protein>
    <submittedName>
        <fullName evidence="2">GNAT family N-acetyltransferase</fullName>
        <ecNumber evidence="2">2.3.1.-</ecNumber>
    </submittedName>
</protein>
<keyword evidence="2" id="KW-0012">Acyltransferase</keyword>
<dbReference type="InterPro" id="IPR016181">
    <property type="entry name" value="Acyl_CoA_acyltransferase"/>
</dbReference>
<evidence type="ECO:0000259" key="1">
    <source>
        <dbReference type="PROSITE" id="PS51186"/>
    </source>
</evidence>
<keyword evidence="3" id="KW-1185">Reference proteome</keyword>
<dbReference type="GO" id="GO:0016746">
    <property type="term" value="F:acyltransferase activity"/>
    <property type="evidence" value="ECO:0007669"/>
    <property type="project" value="UniProtKB-KW"/>
</dbReference>
<evidence type="ECO:0000313" key="2">
    <source>
        <dbReference type="EMBL" id="UWZ33958.1"/>
    </source>
</evidence>
<feature type="domain" description="N-acetyltransferase" evidence="1">
    <location>
        <begin position="13"/>
        <end position="173"/>
    </location>
</feature>
<dbReference type="EC" id="2.3.1.-" evidence="2"/>
<reference evidence="2" key="1">
    <citation type="submission" date="2021-04" db="EMBL/GenBank/DDBJ databases">
        <title>Biosynthetic gene clusters of Dactylosporangioum roseum.</title>
        <authorList>
            <person name="Hartkoorn R.C."/>
            <person name="Beaudoing E."/>
            <person name="Hot D."/>
            <person name="Moureu S."/>
        </authorList>
    </citation>
    <scope>NUCLEOTIDE SEQUENCE</scope>
    <source>
        <strain evidence="2">NRRL B-16295</strain>
    </source>
</reference>
<keyword evidence="2" id="KW-0808">Transferase</keyword>
<organism evidence="2 3">
    <name type="scientific">Dactylosporangium roseum</name>
    <dbReference type="NCBI Taxonomy" id="47989"/>
    <lineage>
        <taxon>Bacteria</taxon>
        <taxon>Bacillati</taxon>
        <taxon>Actinomycetota</taxon>
        <taxon>Actinomycetes</taxon>
        <taxon>Micromonosporales</taxon>
        <taxon>Micromonosporaceae</taxon>
        <taxon>Dactylosporangium</taxon>
    </lineage>
</organism>
<dbReference type="SUPFAM" id="SSF55729">
    <property type="entry name" value="Acyl-CoA N-acyltransferases (Nat)"/>
    <property type="match status" value="1"/>
</dbReference>
<name>A0ABY5YYL8_9ACTN</name>